<protein>
    <submittedName>
        <fullName evidence="1">Uncharacterized protein</fullName>
    </submittedName>
</protein>
<dbReference type="GeneID" id="81603075"/>
<reference evidence="1" key="1">
    <citation type="submission" date="2022-12" db="EMBL/GenBank/DDBJ databases">
        <authorList>
            <person name="Petersen C."/>
        </authorList>
    </citation>
    <scope>NUCLEOTIDE SEQUENCE</scope>
    <source>
        <strain evidence="1">IBT 16125</strain>
    </source>
</reference>
<keyword evidence="2" id="KW-1185">Reference proteome</keyword>
<dbReference type="Proteomes" id="UP001213681">
    <property type="component" value="Unassembled WGS sequence"/>
</dbReference>
<name>A0AAD6BXH5_9EURO</name>
<evidence type="ECO:0000313" key="2">
    <source>
        <dbReference type="Proteomes" id="UP001213681"/>
    </source>
</evidence>
<evidence type="ECO:0000313" key="1">
    <source>
        <dbReference type="EMBL" id="KAJ5438452.1"/>
    </source>
</evidence>
<reference evidence="1" key="2">
    <citation type="journal article" date="2023" name="IMA Fungus">
        <title>Comparative genomic study of the Penicillium genus elucidates a diverse pangenome and 15 lateral gene transfer events.</title>
        <authorList>
            <person name="Petersen C."/>
            <person name="Sorensen T."/>
            <person name="Nielsen M.R."/>
            <person name="Sondergaard T.E."/>
            <person name="Sorensen J.L."/>
            <person name="Fitzpatrick D.A."/>
            <person name="Frisvad J.C."/>
            <person name="Nielsen K.L."/>
        </authorList>
    </citation>
    <scope>NUCLEOTIDE SEQUENCE</scope>
    <source>
        <strain evidence="1">IBT 16125</strain>
    </source>
</reference>
<accession>A0AAD6BXH5</accession>
<sequence>MSTPANFSHLEEDAIDRFLRIRHEMCDKLIGWNVDIIRDPSISRALSISLRQLVEQEFNEFTALHSRIRESWIMSTADHDGWNNCWWTKADRIREYMQTLVRDLDTPPAHYHQTELAEMLSILAVCIGQVHYRKQVDDHVRQMRNAAQEMNHRRTTRGYFGPYLGMVWDELFELMECGCDFCWTGH</sequence>
<proteinExistence type="predicted"/>
<organism evidence="1 2">
    <name type="scientific">Penicillium daleae</name>
    <dbReference type="NCBI Taxonomy" id="63821"/>
    <lineage>
        <taxon>Eukaryota</taxon>
        <taxon>Fungi</taxon>
        <taxon>Dikarya</taxon>
        <taxon>Ascomycota</taxon>
        <taxon>Pezizomycotina</taxon>
        <taxon>Eurotiomycetes</taxon>
        <taxon>Eurotiomycetidae</taxon>
        <taxon>Eurotiales</taxon>
        <taxon>Aspergillaceae</taxon>
        <taxon>Penicillium</taxon>
    </lineage>
</organism>
<comment type="caution">
    <text evidence="1">The sequence shown here is derived from an EMBL/GenBank/DDBJ whole genome shotgun (WGS) entry which is preliminary data.</text>
</comment>
<dbReference type="AlphaFoldDB" id="A0AAD6BXH5"/>
<gene>
    <name evidence="1" type="ORF">N7458_009450</name>
</gene>
<dbReference type="RefSeq" id="XP_056761681.1">
    <property type="nucleotide sequence ID" value="XM_056912832.1"/>
</dbReference>
<dbReference type="EMBL" id="JAPVEA010000008">
    <property type="protein sequence ID" value="KAJ5438452.1"/>
    <property type="molecule type" value="Genomic_DNA"/>
</dbReference>